<dbReference type="InterPro" id="IPR032466">
    <property type="entry name" value="Metal_Hydrolase"/>
</dbReference>
<gene>
    <name evidence="3" type="ORF">DNX69_21330</name>
</gene>
<sequence>MSNADHPKDLAPACPGPDPAPRRPTRYVVPPGAVDTHAHVIGLPPDYPFVAARSYTPPAATPESYLAMLDATGMTYGVLVQVSVHGTDNRLMLDTLQAHRDRLKGIAVIPLGLPDKELAALKEAGVVGLRLNILYGGGIGFERVGEYAAMAKELGWHLQFLIDAKDLVPLAPQLGDLPVPFIVDHWGHFPVSRGIDDPGFQTLVSLVRDGAWVKLSGAYRNTVAGYPYLDTIPFARLLHETAPDRCVWGSDWPHVATWQHMMNVGELLDLLADWVPDAAARDRVFTDNAYRLYGFTPVQG</sequence>
<reference evidence="3 4" key="1">
    <citation type="submission" date="2018-06" db="EMBL/GenBank/DDBJ databases">
        <title>Draft Whole-Genome Sequence of the purple photosynthetic bacterium Rhodospeudomonas palustris XCP.</title>
        <authorList>
            <person name="Rayyan A."/>
            <person name="Meyer T.E."/>
            <person name="Kyndt J.A."/>
        </authorList>
    </citation>
    <scope>NUCLEOTIDE SEQUENCE [LARGE SCALE GENOMIC DNA]</scope>
    <source>
        <strain evidence="3 4">XCP</strain>
    </source>
</reference>
<dbReference type="PANTHER" id="PTHR35563">
    <property type="entry name" value="BARREL METAL-DEPENDENT HYDROLASE, PUTATIVE (AFU_ORTHOLOGUE AFUA_1G16240)-RELATED"/>
    <property type="match status" value="1"/>
</dbReference>
<dbReference type="InterPro" id="IPR052358">
    <property type="entry name" value="Aro_Compnd_Degr_Hydrolases"/>
</dbReference>
<dbReference type="InterPro" id="IPR006680">
    <property type="entry name" value="Amidohydro-rel"/>
</dbReference>
<dbReference type="Pfam" id="PF04909">
    <property type="entry name" value="Amidohydro_2"/>
    <property type="match status" value="1"/>
</dbReference>
<protein>
    <submittedName>
        <fullName evidence="3">GntR family transcriptional regulator</fullName>
    </submittedName>
</protein>
<name>A0A323UEL0_RHOPL</name>
<accession>A0A323UEL0</accession>
<dbReference type="OrthoDB" id="9787654at2"/>
<organism evidence="3 4">
    <name type="scientific">Rhodopseudomonas palustris</name>
    <dbReference type="NCBI Taxonomy" id="1076"/>
    <lineage>
        <taxon>Bacteria</taxon>
        <taxon>Pseudomonadati</taxon>
        <taxon>Pseudomonadota</taxon>
        <taxon>Alphaproteobacteria</taxon>
        <taxon>Hyphomicrobiales</taxon>
        <taxon>Nitrobacteraceae</taxon>
        <taxon>Rhodopseudomonas</taxon>
    </lineage>
</organism>
<dbReference type="Proteomes" id="UP000248134">
    <property type="component" value="Unassembled WGS sequence"/>
</dbReference>
<feature type="domain" description="Amidohydrolase-related" evidence="2">
    <location>
        <begin position="34"/>
        <end position="295"/>
    </location>
</feature>
<evidence type="ECO:0000256" key="1">
    <source>
        <dbReference type="SAM" id="MobiDB-lite"/>
    </source>
</evidence>
<evidence type="ECO:0000313" key="4">
    <source>
        <dbReference type="Proteomes" id="UP000248134"/>
    </source>
</evidence>
<evidence type="ECO:0000313" key="3">
    <source>
        <dbReference type="EMBL" id="PZA09890.1"/>
    </source>
</evidence>
<dbReference type="SUPFAM" id="SSF51556">
    <property type="entry name" value="Metallo-dependent hydrolases"/>
    <property type="match status" value="1"/>
</dbReference>
<dbReference type="GO" id="GO:0016787">
    <property type="term" value="F:hydrolase activity"/>
    <property type="evidence" value="ECO:0007669"/>
    <property type="project" value="InterPro"/>
</dbReference>
<feature type="region of interest" description="Disordered" evidence="1">
    <location>
        <begin position="1"/>
        <end position="25"/>
    </location>
</feature>
<dbReference type="EMBL" id="QKQS01000026">
    <property type="protein sequence ID" value="PZA09890.1"/>
    <property type="molecule type" value="Genomic_DNA"/>
</dbReference>
<proteinExistence type="predicted"/>
<evidence type="ECO:0000259" key="2">
    <source>
        <dbReference type="Pfam" id="PF04909"/>
    </source>
</evidence>
<dbReference type="PANTHER" id="PTHR35563:SF2">
    <property type="entry name" value="BARREL METAL-DEPENDENT HYDROLASE, PUTATIVE (AFU_ORTHOLOGUE AFUA_1G16240)-RELATED"/>
    <property type="match status" value="1"/>
</dbReference>
<comment type="caution">
    <text evidence="3">The sequence shown here is derived from an EMBL/GenBank/DDBJ whole genome shotgun (WGS) entry which is preliminary data.</text>
</comment>
<dbReference type="Gene3D" id="3.20.20.140">
    <property type="entry name" value="Metal-dependent hydrolases"/>
    <property type="match status" value="1"/>
</dbReference>
<dbReference type="AlphaFoldDB" id="A0A323UEL0"/>
<dbReference type="RefSeq" id="WP_110787996.1">
    <property type="nucleotide sequence ID" value="NZ_QKQS01000026.1"/>
</dbReference>